<dbReference type="AlphaFoldDB" id="A0A3P5X6E9"/>
<reference evidence="2 3" key="1">
    <citation type="submission" date="2018-11" db="EMBL/GenBank/DDBJ databases">
        <authorList>
            <person name="Criscuolo A."/>
        </authorList>
    </citation>
    <scope>NUCLEOTIDE SEQUENCE [LARGE SCALE GENOMIC DNA]</scope>
    <source>
        <strain evidence="2">ATB-66</strain>
    </source>
</reference>
<dbReference type="EMBL" id="UXAV01000037">
    <property type="protein sequence ID" value="VDC26849.1"/>
    <property type="molecule type" value="Genomic_DNA"/>
</dbReference>
<dbReference type="Proteomes" id="UP000270468">
    <property type="component" value="Unassembled WGS sequence"/>
</dbReference>
<evidence type="ECO:0000313" key="2">
    <source>
        <dbReference type="EMBL" id="VDC26849.1"/>
    </source>
</evidence>
<feature type="signal peptide" evidence="1">
    <location>
        <begin position="1"/>
        <end position="19"/>
    </location>
</feature>
<evidence type="ECO:0000313" key="3">
    <source>
        <dbReference type="Proteomes" id="UP000270468"/>
    </source>
</evidence>
<accession>A0A3P5X6E9</accession>
<evidence type="ECO:0000256" key="1">
    <source>
        <dbReference type="SAM" id="SignalP"/>
    </source>
</evidence>
<evidence type="ECO:0008006" key="4">
    <source>
        <dbReference type="Google" id="ProtNLM"/>
    </source>
</evidence>
<keyword evidence="1" id="KW-0732">Signal</keyword>
<dbReference type="PROSITE" id="PS51257">
    <property type="entry name" value="PROKAR_LIPOPROTEIN"/>
    <property type="match status" value="1"/>
</dbReference>
<protein>
    <recommendedName>
        <fullName evidence="4">DUF4367 domain-containing protein</fullName>
    </recommendedName>
</protein>
<keyword evidence="3" id="KW-1185">Reference proteome</keyword>
<proteinExistence type="predicted"/>
<sequence>MFRVWKILFLTSMSVLLLAGCNQSLEENAATGIKAAKEAFDLDIKERTEEIADVKIYKPAGFAMSDKSDAQNIVFTNKEDTYILFINPNEKKGSQLFYDLLQANPNKKIIDEATFTDDGVFGFAAVVQNGKDQVELIASVDGAKMTTLVKNKKIEEKLTKMMEIVRSVKQDF</sequence>
<organism evidence="2 3">
    <name type="scientific">Filibacter tadaridae</name>
    <dbReference type="NCBI Taxonomy" id="2483811"/>
    <lineage>
        <taxon>Bacteria</taxon>
        <taxon>Bacillati</taxon>
        <taxon>Bacillota</taxon>
        <taxon>Bacilli</taxon>
        <taxon>Bacillales</taxon>
        <taxon>Caryophanaceae</taxon>
        <taxon>Filibacter</taxon>
    </lineage>
</organism>
<dbReference type="RefSeq" id="WP_124069909.1">
    <property type="nucleotide sequence ID" value="NZ_CBCRXF010000004.1"/>
</dbReference>
<feature type="chain" id="PRO_5038664387" description="DUF4367 domain-containing protein" evidence="1">
    <location>
        <begin position="20"/>
        <end position="172"/>
    </location>
</feature>
<name>A0A3P5X6E9_9BACL</name>
<gene>
    <name evidence="2" type="ORF">FILTAD_01533</name>
</gene>
<dbReference type="OrthoDB" id="2450230at2"/>